<dbReference type="InterPro" id="IPR032789">
    <property type="entry name" value="T2SS-T3SS_pil_N"/>
</dbReference>
<dbReference type="Pfam" id="PF00263">
    <property type="entry name" value="Secretin"/>
    <property type="match status" value="1"/>
</dbReference>
<feature type="signal peptide" evidence="3">
    <location>
        <begin position="1"/>
        <end position="34"/>
    </location>
</feature>
<sequence>MKKKPVEARLPRLNLGALAITTSCMMMWTASTQAATVATKPVAAAPCNTIESAPMVNVTVGKSFRLKTTSPVSRILLGNPAGTQAAKPEDLANIDSNAERRAIAMLKNKYTPQSSREKVGDGVAGLDVILLSPSEIYLLGRSVGSTNIILLSRTGQCMLVDVTVGVDTASLQSSLNDMLAGDGSRIKVSAASDSLVLTGSVADSTRVDKAMTLAAAYAGESKVINMLSVDAPQQVMLEVKVAEISKKLLDQVGINLAGVLNHGGWSFNWDTNFLSGNASNAIGLLLGGTNNSTTNPRSFKIDGQHDDGLVKVLAEPTVMAISGQEGSFLAGGKIFIPVAQNSSNGGQTITLEEKEFGVALRFTPTVLDGGRINLKVAPEVSELNASGVNITGLNGTAILPSFTTRRAATTVQLRDGQSFAIGGLIKNNVTTNISAFPLLGEIPILGALFRSSSFQTDKTELIFVVTPRLVKPLPPNYALPTDNYTPPSRAEFFLGGKMEGKPPAAADASSGESAMPAAQPQAPQAPSGFEVK</sequence>
<feature type="region of interest" description="Disordered" evidence="2">
    <location>
        <begin position="492"/>
        <end position="532"/>
    </location>
</feature>
<dbReference type="PROSITE" id="PS50914">
    <property type="entry name" value="BON"/>
    <property type="match status" value="1"/>
</dbReference>
<organism evidence="5 6">
    <name type="scientific">Vogesella fluminis</name>
    <dbReference type="NCBI Taxonomy" id="1069161"/>
    <lineage>
        <taxon>Bacteria</taxon>
        <taxon>Pseudomonadati</taxon>
        <taxon>Pseudomonadota</taxon>
        <taxon>Betaproteobacteria</taxon>
        <taxon>Neisseriales</taxon>
        <taxon>Chromobacteriaceae</taxon>
        <taxon>Vogesella</taxon>
    </lineage>
</organism>
<evidence type="ECO:0000256" key="1">
    <source>
        <dbReference type="RuleBase" id="RU004003"/>
    </source>
</evidence>
<dbReference type="PRINTS" id="PR00811">
    <property type="entry name" value="BCTERIALGSPD"/>
</dbReference>
<dbReference type="PANTHER" id="PTHR30332:SF17">
    <property type="entry name" value="TYPE IV PILIATION SYSTEM PROTEIN DR_0774-RELATED"/>
    <property type="match status" value="1"/>
</dbReference>
<feature type="domain" description="BON" evidence="4">
    <location>
        <begin position="163"/>
        <end position="231"/>
    </location>
</feature>
<feature type="compositionally biased region" description="Low complexity" evidence="2">
    <location>
        <begin position="516"/>
        <end position="526"/>
    </location>
</feature>
<dbReference type="InterPro" id="IPR004846">
    <property type="entry name" value="T2SS/T3SS_dom"/>
</dbReference>
<accession>A0ABQ3H8U1</accession>
<dbReference type="PANTHER" id="PTHR30332">
    <property type="entry name" value="PROBABLE GENERAL SECRETION PATHWAY PROTEIN D"/>
    <property type="match status" value="1"/>
</dbReference>
<dbReference type="Proteomes" id="UP000662678">
    <property type="component" value="Unassembled WGS sequence"/>
</dbReference>
<name>A0ABQ3H8U1_9NEIS</name>
<dbReference type="InterPro" id="IPR050810">
    <property type="entry name" value="Bact_Secretion_Sys_Channel"/>
</dbReference>
<feature type="chain" id="PRO_5045475816" description="BON domain-containing protein" evidence="3">
    <location>
        <begin position="35"/>
        <end position="532"/>
    </location>
</feature>
<comment type="similarity">
    <text evidence="1">Belongs to the bacterial secretin family.</text>
</comment>
<evidence type="ECO:0000256" key="2">
    <source>
        <dbReference type="SAM" id="MobiDB-lite"/>
    </source>
</evidence>
<reference evidence="6" key="1">
    <citation type="journal article" date="2019" name="Int. J. Syst. Evol. Microbiol.">
        <title>The Global Catalogue of Microorganisms (GCM) 10K type strain sequencing project: providing services to taxonomists for standard genome sequencing and annotation.</title>
        <authorList>
            <consortium name="The Broad Institute Genomics Platform"/>
            <consortium name="The Broad Institute Genome Sequencing Center for Infectious Disease"/>
            <person name="Wu L."/>
            <person name="Ma J."/>
        </authorList>
    </citation>
    <scope>NUCLEOTIDE SEQUENCE [LARGE SCALE GENOMIC DNA]</scope>
    <source>
        <strain evidence="6">KCTC 23713</strain>
    </source>
</reference>
<dbReference type="EMBL" id="BMYP01000003">
    <property type="protein sequence ID" value="GHD71661.1"/>
    <property type="molecule type" value="Genomic_DNA"/>
</dbReference>
<evidence type="ECO:0000256" key="3">
    <source>
        <dbReference type="SAM" id="SignalP"/>
    </source>
</evidence>
<evidence type="ECO:0000313" key="6">
    <source>
        <dbReference type="Proteomes" id="UP000662678"/>
    </source>
</evidence>
<comment type="caution">
    <text evidence="5">The sequence shown here is derived from an EMBL/GenBank/DDBJ whole genome shotgun (WGS) entry which is preliminary data.</text>
</comment>
<evidence type="ECO:0000313" key="5">
    <source>
        <dbReference type="EMBL" id="GHD71661.1"/>
    </source>
</evidence>
<dbReference type="InterPro" id="IPR007055">
    <property type="entry name" value="BON_dom"/>
</dbReference>
<gene>
    <name evidence="5" type="ORF">GCM10011419_03770</name>
</gene>
<evidence type="ECO:0000259" key="4">
    <source>
        <dbReference type="PROSITE" id="PS50914"/>
    </source>
</evidence>
<dbReference type="Pfam" id="PF13629">
    <property type="entry name" value="T2SS-T3SS_pil_N"/>
    <property type="match status" value="1"/>
</dbReference>
<dbReference type="PROSITE" id="PS51257">
    <property type="entry name" value="PROKAR_LIPOPROTEIN"/>
    <property type="match status" value="1"/>
</dbReference>
<proteinExistence type="inferred from homology"/>
<dbReference type="InterPro" id="IPR001775">
    <property type="entry name" value="GspD/PilQ"/>
</dbReference>
<keyword evidence="6" id="KW-1185">Reference proteome</keyword>
<keyword evidence="3" id="KW-0732">Signal</keyword>
<protein>
    <recommendedName>
        <fullName evidence="4">BON domain-containing protein</fullName>
    </recommendedName>
</protein>
<dbReference type="RefSeq" id="WP_189351950.1">
    <property type="nucleotide sequence ID" value="NZ_BMYP01000003.1"/>
</dbReference>